<proteinExistence type="predicted"/>
<reference evidence="10" key="1">
    <citation type="submission" date="2023-07" db="EMBL/GenBank/DDBJ databases">
        <authorList>
            <consortium name="CYATHOMIX"/>
        </authorList>
    </citation>
    <scope>NUCLEOTIDE SEQUENCE</scope>
    <source>
        <strain evidence="10">N/A</strain>
    </source>
</reference>
<dbReference type="GO" id="GO:0005615">
    <property type="term" value="C:extracellular space"/>
    <property type="evidence" value="ECO:0007669"/>
    <property type="project" value="TreeGrafter"/>
</dbReference>
<feature type="compositionally biased region" description="Polar residues" evidence="8">
    <location>
        <begin position="31"/>
        <end position="40"/>
    </location>
</feature>
<gene>
    <name evidence="10" type="ORF">CYNAS_LOCUS12982</name>
</gene>
<protein>
    <recommendedName>
        <fullName evidence="9">BPTI/Kunitz inhibitor domain-containing protein</fullName>
    </recommendedName>
</protein>
<evidence type="ECO:0000256" key="6">
    <source>
        <dbReference type="ARBA" id="ARBA00023240"/>
    </source>
</evidence>
<dbReference type="CDD" id="cd00109">
    <property type="entry name" value="Kunitz-type"/>
    <property type="match status" value="1"/>
</dbReference>
<evidence type="ECO:0000256" key="8">
    <source>
        <dbReference type="SAM" id="MobiDB-lite"/>
    </source>
</evidence>
<name>A0AA36GZ49_CYLNA</name>
<evidence type="ECO:0000256" key="2">
    <source>
        <dbReference type="ARBA" id="ARBA00022525"/>
    </source>
</evidence>
<evidence type="ECO:0000259" key="9">
    <source>
        <dbReference type="PROSITE" id="PS50279"/>
    </source>
</evidence>
<evidence type="ECO:0000256" key="7">
    <source>
        <dbReference type="ARBA" id="ARBA00034146"/>
    </source>
</evidence>
<feature type="domain" description="BPTI/Kunitz inhibitor" evidence="9">
    <location>
        <begin position="109"/>
        <end position="158"/>
    </location>
</feature>
<dbReference type="InterPro" id="IPR036880">
    <property type="entry name" value="Kunitz_BPTI_sf"/>
</dbReference>
<evidence type="ECO:0000313" key="11">
    <source>
        <dbReference type="Proteomes" id="UP001176961"/>
    </source>
</evidence>
<organism evidence="10 11">
    <name type="scientific">Cylicocyclus nassatus</name>
    <name type="common">Nematode worm</name>
    <dbReference type="NCBI Taxonomy" id="53992"/>
    <lineage>
        <taxon>Eukaryota</taxon>
        <taxon>Metazoa</taxon>
        <taxon>Ecdysozoa</taxon>
        <taxon>Nematoda</taxon>
        <taxon>Chromadorea</taxon>
        <taxon>Rhabditida</taxon>
        <taxon>Rhabditina</taxon>
        <taxon>Rhabditomorpha</taxon>
        <taxon>Strongyloidea</taxon>
        <taxon>Strongylidae</taxon>
        <taxon>Cylicocyclus</taxon>
    </lineage>
</organism>
<dbReference type="InterPro" id="IPR050098">
    <property type="entry name" value="TFPI/VKTCI-like"/>
</dbReference>
<dbReference type="PANTHER" id="PTHR10083">
    <property type="entry name" value="KUNITZ-TYPE PROTEASE INHIBITOR-RELATED"/>
    <property type="match status" value="1"/>
</dbReference>
<keyword evidence="5" id="KW-1015">Disulfide bond</keyword>
<dbReference type="Proteomes" id="UP001176961">
    <property type="component" value="Unassembled WGS sequence"/>
</dbReference>
<dbReference type="Gene3D" id="4.10.410.10">
    <property type="entry name" value="Pancreatic trypsin inhibitor Kunitz domain"/>
    <property type="match status" value="1"/>
</dbReference>
<keyword evidence="3" id="KW-0646">Protease inhibitor</keyword>
<dbReference type="SUPFAM" id="SSF57362">
    <property type="entry name" value="BPTI-like"/>
    <property type="match status" value="1"/>
</dbReference>
<accession>A0AA36GZ49</accession>
<evidence type="ECO:0000256" key="3">
    <source>
        <dbReference type="ARBA" id="ARBA00022690"/>
    </source>
</evidence>
<feature type="region of interest" description="Disordered" evidence="8">
    <location>
        <begin position="31"/>
        <end position="73"/>
    </location>
</feature>
<dbReference type="EMBL" id="CATQJL010000305">
    <property type="protein sequence ID" value="CAJ0600999.1"/>
    <property type="molecule type" value="Genomic_DNA"/>
</dbReference>
<comment type="subcellular location">
    <subcellularLocation>
        <location evidence="1">Secreted</location>
    </subcellularLocation>
</comment>
<dbReference type="GO" id="GO:0004867">
    <property type="term" value="F:serine-type endopeptidase inhibitor activity"/>
    <property type="evidence" value="ECO:0007669"/>
    <property type="project" value="UniProtKB-KW"/>
</dbReference>
<keyword evidence="7" id="KW-1203">Blood coagulation cascade inhibiting toxin</keyword>
<comment type="caution">
    <text evidence="10">The sequence shown here is derived from an EMBL/GenBank/DDBJ whole genome shotgun (WGS) entry which is preliminary data.</text>
</comment>
<keyword evidence="4" id="KW-0722">Serine protease inhibitor</keyword>
<dbReference type="AlphaFoldDB" id="A0AA36GZ49"/>
<evidence type="ECO:0000256" key="4">
    <source>
        <dbReference type="ARBA" id="ARBA00022900"/>
    </source>
</evidence>
<keyword evidence="2" id="KW-0964">Secreted</keyword>
<evidence type="ECO:0000313" key="10">
    <source>
        <dbReference type="EMBL" id="CAJ0600999.1"/>
    </source>
</evidence>
<sequence length="162" mass="16888">MCIIQDQVAQCLLVVAPTPGTASPNLITGGQSAAQVSQAPSPIFPGFGQPDSNFPQPTPPPTTTTTTSPDPLAPLLSLFGTAPGGGPALTLPTLPPPPTTTTTPSVNICTLPPLTGSCSRARIMWYYDTETGRCERFSFSGCGNLNRFPSKMQCEQACVRHG</sequence>
<keyword evidence="11" id="KW-1185">Reference proteome</keyword>
<dbReference type="PANTHER" id="PTHR10083:SF376">
    <property type="entry name" value="SERINE PEPTIDASE INHIBITOR, KUNITZ TYPE, 3"/>
    <property type="match status" value="1"/>
</dbReference>
<dbReference type="Pfam" id="PF00014">
    <property type="entry name" value="Kunitz_BPTI"/>
    <property type="match status" value="1"/>
</dbReference>
<keyword evidence="6" id="KW-0800">Toxin</keyword>
<dbReference type="PROSITE" id="PS50279">
    <property type="entry name" value="BPTI_KUNITZ_2"/>
    <property type="match status" value="1"/>
</dbReference>
<evidence type="ECO:0000256" key="1">
    <source>
        <dbReference type="ARBA" id="ARBA00004613"/>
    </source>
</evidence>
<dbReference type="InterPro" id="IPR002223">
    <property type="entry name" value="Kunitz_BPTI"/>
</dbReference>
<feature type="compositionally biased region" description="Low complexity" evidence="8">
    <location>
        <begin position="63"/>
        <end position="73"/>
    </location>
</feature>
<dbReference type="SMART" id="SM00131">
    <property type="entry name" value="KU"/>
    <property type="match status" value="1"/>
</dbReference>
<keyword evidence="6" id="KW-1199">Hemostasis impairing toxin</keyword>
<evidence type="ECO:0000256" key="5">
    <source>
        <dbReference type="ARBA" id="ARBA00023157"/>
    </source>
</evidence>